<reference evidence="9" key="1">
    <citation type="submission" date="2019-03" db="EMBL/GenBank/DDBJ databases">
        <title>Lake Tanganyika Metagenome-Assembled Genomes (MAGs).</title>
        <authorList>
            <person name="Tran P."/>
        </authorList>
    </citation>
    <scope>NUCLEOTIDE SEQUENCE</scope>
    <source>
        <strain evidence="9">K_DeepCast_65m_m2_066</strain>
    </source>
</reference>
<dbReference type="GO" id="GO:0043115">
    <property type="term" value="F:precorrin-2 dehydrogenase activity"/>
    <property type="evidence" value="ECO:0007669"/>
    <property type="project" value="UniProtKB-EC"/>
</dbReference>
<dbReference type="InterPro" id="IPR006367">
    <property type="entry name" value="Sirohaem_synthase_N"/>
</dbReference>
<evidence type="ECO:0000259" key="7">
    <source>
        <dbReference type="Pfam" id="PF10414"/>
    </source>
</evidence>
<evidence type="ECO:0000256" key="6">
    <source>
        <dbReference type="ARBA" id="ARBA00047561"/>
    </source>
</evidence>
<dbReference type="Gene3D" id="3.40.50.720">
    <property type="entry name" value="NAD(P)-binding Rossmann-like Domain"/>
    <property type="match status" value="1"/>
</dbReference>
<dbReference type="Pfam" id="PF14824">
    <property type="entry name" value="Sirohm_synth_M"/>
    <property type="match status" value="1"/>
</dbReference>
<organism evidence="9 10">
    <name type="scientific">Tectimicrobiota bacterium</name>
    <dbReference type="NCBI Taxonomy" id="2528274"/>
    <lineage>
        <taxon>Bacteria</taxon>
        <taxon>Pseudomonadati</taxon>
        <taxon>Nitrospinota/Tectimicrobiota group</taxon>
        <taxon>Candidatus Tectimicrobiota</taxon>
    </lineage>
</organism>
<dbReference type="Pfam" id="PF10414">
    <property type="entry name" value="CysG_dimeriser"/>
    <property type="match status" value="1"/>
</dbReference>
<dbReference type="AlphaFoldDB" id="A0A937W714"/>
<evidence type="ECO:0000256" key="1">
    <source>
        <dbReference type="ARBA" id="ARBA00005010"/>
    </source>
</evidence>
<evidence type="ECO:0000256" key="5">
    <source>
        <dbReference type="ARBA" id="ARBA00023244"/>
    </source>
</evidence>
<dbReference type="SUPFAM" id="SSF75615">
    <property type="entry name" value="Siroheme synthase middle domains-like"/>
    <property type="match status" value="1"/>
</dbReference>
<comment type="pathway">
    <text evidence="1">Porphyrin-containing compound metabolism; siroheme biosynthesis; sirohydrochlorin from precorrin-2: step 1/1.</text>
</comment>
<dbReference type="InterPro" id="IPR028161">
    <property type="entry name" value="Met8-like"/>
</dbReference>
<comment type="caution">
    <text evidence="9">The sequence shown here is derived from an EMBL/GenBank/DDBJ whole genome shotgun (WGS) entry which is preliminary data.</text>
</comment>
<keyword evidence="5" id="KW-0627">Porphyrin biosynthesis</keyword>
<dbReference type="EMBL" id="VGLS01000886">
    <property type="protein sequence ID" value="MBM3226375.1"/>
    <property type="molecule type" value="Genomic_DNA"/>
</dbReference>
<gene>
    <name evidence="9" type="ORF">FJZ47_21640</name>
</gene>
<dbReference type="InterPro" id="IPR042518">
    <property type="entry name" value="SirC_C"/>
</dbReference>
<dbReference type="Proteomes" id="UP000712673">
    <property type="component" value="Unassembled WGS sequence"/>
</dbReference>
<dbReference type="NCBIfam" id="TIGR01470">
    <property type="entry name" value="cysG_Nterm"/>
    <property type="match status" value="1"/>
</dbReference>
<dbReference type="Pfam" id="PF13241">
    <property type="entry name" value="NAD_binding_7"/>
    <property type="match status" value="1"/>
</dbReference>
<dbReference type="EC" id="1.3.1.76" evidence="2"/>
<dbReference type="GO" id="GO:0004325">
    <property type="term" value="F:ferrochelatase activity"/>
    <property type="evidence" value="ECO:0007669"/>
    <property type="project" value="InterPro"/>
</dbReference>
<dbReference type="SUPFAM" id="SSF51735">
    <property type="entry name" value="NAD(P)-binding Rossmann-fold domains"/>
    <property type="match status" value="1"/>
</dbReference>
<dbReference type="Gene3D" id="1.10.8.610">
    <property type="entry name" value="SirC, precorrin-2 dehydrogenase, C-terminal helical domain-like"/>
    <property type="match status" value="1"/>
</dbReference>
<evidence type="ECO:0000259" key="8">
    <source>
        <dbReference type="Pfam" id="PF14824"/>
    </source>
</evidence>
<keyword evidence="4" id="KW-0520">NAD</keyword>
<evidence type="ECO:0000313" key="10">
    <source>
        <dbReference type="Proteomes" id="UP000712673"/>
    </source>
</evidence>
<evidence type="ECO:0000256" key="4">
    <source>
        <dbReference type="ARBA" id="ARBA00023027"/>
    </source>
</evidence>
<dbReference type="PANTHER" id="PTHR35330">
    <property type="entry name" value="SIROHEME BIOSYNTHESIS PROTEIN MET8"/>
    <property type="match status" value="1"/>
</dbReference>
<name>A0A937W714_UNCTE</name>
<dbReference type="PANTHER" id="PTHR35330:SF1">
    <property type="entry name" value="SIROHEME BIOSYNTHESIS PROTEIN MET8"/>
    <property type="match status" value="1"/>
</dbReference>
<protein>
    <recommendedName>
        <fullName evidence="2">precorrin-2 dehydrogenase</fullName>
        <ecNumber evidence="2">1.3.1.76</ecNumber>
    </recommendedName>
</protein>
<feature type="domain" description="Siroheme synthase central" evidence="8">
    <location>
        <begin position="120"/>
        <end position="146"/>
    </location>
</feature>
<evidence type="ECO:0000313" key="9">
    <source>
        <dbReference type="EMBL" id="MBM3226375.1"/>
    </source>
</evidence>
<evidence type="ECO:0000256" key="2">
    <source>
        <dbReference type="ARBA" id="ARBA00012400"/>
    </source>
</evidence>
<dbReference type="InterPro" id="IPR019478">
    <property type="entry name" value="Sirohaem_synthase_dimer_dom"/>
</dbReference>
<comment type="catalytic activity">
    <reaction evidence="6">
        <text>precorrin-2 + NAD(+) = sirohydrochlorin + NADH + 2 H(+)</text>
        <dbReference type="Rhea" id="RHEA:15613"/>
        <dbReference type="ChEBI" id="CHEBI:15378"/>
        <dbReference type="ChEBI" id="CHEBI:57540"/>
        <dbReference type="ChEBI" id="CHEBI:57945"/>
        <dbReference type="ChEBI" id="CHEBI:58351"/>
        <dbReference type="ChEBI" id="CHEBI:58827"/>
        <dbReference type="EC" id="1.3.1.76"/>
    </reaction>
</comment>
<dbReference type="InterPro" id="IPR028281">
    <property type="entry name" value="Sirohaem_synthase_central"/>
</dbReference>
<dbReference type="InterPro" id="IPR036291">
    <property type="entry name" value="NAD(P)-bd_dom_sf"/>
</dbReference>
<accession>A0A937W714</accession>
<keyword evidence="3" id="KW-0560">Oxidoreductase</keyword>
<dbReference type="GO" id="GO:0019354">
    <property type="term" value="P:siroheme biosynthetic process"/>
    <property type="evidence" value="ECO:0007669"/>
    <property type="project" value="InterPro"/>
</dbReference>
<proteinExistence type="predicted"/>
<feature type="domain" description="Sirohaem synthase dimerisation" evidence="7">
    <location>
        <begin position="152"/>
        <end position="208"/>
    </location>
</feature>
<sequence>MKGYPIFLTGLDTRRCVIIGGEHEAERRVAGLLACDAAITVISADLTPQLHDWVQREAITWVPRAYAPGDLRGAYLVIVTQSARELRAVIQQEAEAERALLNVVDDTVHSNFIAGSVVRQGALTIAISTSGAAPALAVRLRQQFERAFGPEYATFLEWLQAVREPLARQYPDFAERRARWYALVDSEILSLLQHGDVDLARQRFAELLAVKD</sequence>
<evidence type="ECO:0000256" key="3">
    <source>
        <dbReference type="ARBA" id="ARBA00023002"/>
    </source>
</evidence>